<sequence>KLEFLSIADSRLRENVADILLPLTDNTSITTLDIRGNTMGDAGVRALTYVLQINRHLHTIFYDRNLLSLNNFEDIVNALQEYVFDLFPSAEH</sequence>
<comment type="caution">
    <text evidence="1">The sequence shown here is derived from an EMBL/GenBank/DDBJ whole genome shotgun (WGS) entry which is preliminary data.</text>
</comment>
<organism evidence="1 2">
    <name type="scientific">Rotaria magnacalcarata</name>
    <dbReference type="NCBI Taxonomy" id="392030"/>
    <lineage>
        <taxon>Eukaryota</taxon>
        <taxon>Metazoa</taxon>
        <taxon>Spiralia</taxon>
        <taxon>Gnathifera</taxon>
        <taxon>Rotifera</taxon>
        <taxon>Eurotatoria</taxon>
        <taxon>Bdelloidea</taxon>
        <taxon>Philodinida</taxon>
        <taxon>Philodinidae</taxon>
        <taxon>Rotaria</taxon>
    </lineage>
</organism>
<dbReference type="InterPro" id="IPR001611">
    <property type="entry name" value="Leu-rich_rpt"/>
</dbReference>
<dbReference type="PANTHER" id="PTHR24112:SF66">
    <property type="entry name" value="LEUCINE-RICH REPEAT, ISOFORM F"/>
    <property type="match status" value="1"/>
</dbReference>
<dbReference type="Gene3D" id="3.80.10.10">
    <property type="entry name" value="Ribonuclease Inhibitor"/>
    <property type="match status" value="1"/>
</dbReference>
<reference evidence="1" key="1">
    <citation type="submission" date="2021-02" db="EMBL/GenBank/DDBJ databases">
        <authorList>
            <person name="Nowell W R."/>
        </authorList>
    </citation>
    <scope>NUCLEOTIDE SEQUENCE</scope>
</reference>
<feature type="non-terminal residue" evidence="1">
    <location>
        <position position="1"/>
    </location>
</feature>
<dbReference type="Proteomes" id="UP000663866">
    <property type="component" value="Unassembled WGS sequence"/>
</dbReference>
<dbReference type="GO" id="GO:0030027">
    <property type="term" value="C:lamellipodium"/>
    <property type="evidence" value="ECO:0007669"/>
    <property type="project" value="TreeGrafter"/>
</dbReference>
<name>A0A820YZ32_9BILA</name>
<dbReference type="GO" id="GO:0005886">
    <property type="term" value="C:plasma membrane"/>
    <property type="evidence" value="ECO:0007669"/>
    <property type="project" value="TreeGrafter"/>
</dbReference>
<protein>
    <submittedName>
        <fullName evidence="1">Uncharacterized protein</fullName>
    </submittedName>
</protein>
<proteinExistence type="predicted"/>
<accession>A0A820YZ32</accession>
<dbReference type="EMBL" id="CAJOBG010061686">
    <property type="protein sequence ID" value="CAF4553485.1"/>
    <property type="molecule type" value="Genomic_DNA"/>
</dbReference>
<dbReference type="SUPFAM" id="SSF52047">
    <property type="entry name" value="RNI-like"/>
    <property type="match status" value="1"/>
</dbReference>
<dbReference type="Pfam" id="PF13516">
    <property type="entry name" value="LRR_6"/>
    <property type="match status" value="1"/>
</dbReference>
<dbReference type="PANTHER" id="PTHR24112">
    <property type="entry name" value="LEUCINE-RICH REPEAT, ISOFORM F-RELATED"/>
    <property type="match status" value="1"/>
</dbReference>
<dbReference type="InterPro" id="IPR051279">
    <property type="entry name" value="PP1-Reg/Actin-Interact_Protein"/>
</dbReference>
<evidence type="ECO:0000313" key="1">
    <source>
        <dbReference type="EMBL" id="CAF4553485.1"/>
    </source>
</evidence>
<dbReference type="GO" id="GO:0034315">
    <property type="term" value="P:regulation of Arp2/3 complex-mediated actin nucleation"/>
    <property type="evidence" value="ECO:0007669"/>
    <property type="project" value="TreeGrafter"/>
</dbReference>
<evidence type="ECO:0000313" key="2">
    <source>
        <dbReference type="Proteomes" id="UP000663866"/>
    </source>
</evidence>
<dbReference type="GO" id="GO:0016477">
    <property type="term" value="P:cell migration"/>
    <property type="evidence" value="ECO:0007669"/>
    <property type="project" value="TreeGrafter"/>
</dbReference>
<gene>
    <name evidence="1" type="ORF">OVN521_LOCUS43321</name>
</gene>
<keyword evidence="2" id="KW-1185">Reference proteome</keyword>
<dbReference type="InterPro" id="IPR032675">
    <property type="entry name" value="LRR_dom_sf"/>
</dbReference>
<dbReference type="AlphaFoldDB" id="A0A820YZ32"/>